<dbReference type="PRINTS" id="PR00455">
    <property type="entry name" value="HTHTETR"/>
</dbReference>
<dbReference type="AlphaFoldDB" id="A0A5C8KDI2"/>
<dbReference type="Pfam" id="PF00440">
    <property type="entry name" value="TetR_N"/>
    <property type="match status" value="1"/>
</dbReference>
<organism evidence="4 5">
    <name type="scientific">Pontibacter qinzhouensis</name>
    <dbReference type="NCBI Taxonomy" id="2603253"/>
    <lineage>
        <taxon>Bacteria</taxon>
        <taxon>Pseudomonadati</taxon>
        <taxon>Bacteroidota</taxon>
        <taxon>Cytophagia</taxon>
        <taxon>Cytophagales</taxon>
        <taxon>Hymenobacteraceae</taxon>
        <taxon>Pontibacter</taxon>
    </lineage>
</organism>
<keyword evidence="5" id="KW-1185">Reference proteome</keyword>
<protein>
    <submittedName>
        <fullName evidence="4">TetR/AcrR family transcriptional regulator</fullName>
    </submittedName>
</protein>
<dbReference type="Gene3D" id="1.10.357.10">
    <property type="entry name" value="Tetracycline Repressor, domain 2"/>
    <property type="match status" value="1"/>
</dbReference>
<dbReference type="PANTHER" id="PTHR43479:SF11">
    <property type="entry name" value="ACREF_ENVCD OPERON REPRESSOR-RELATED"/>
    <property type="match status" value="1"/>
</dbReference>
<dbReference type="RefSeq" id="WP_147920295.1">
    <property type="nucleotide sequence ID" value="NZ_VRTY01000007.1"/>
</dbReference>
<dbReference type="EMBL" id="VRTY01000007">
    <property type="protein sequence ID" value="TXK51927.1"/>
    <property type="molecule type" value="Genomic_DNA"/>
</dbReference>
<dbReference type="PROSITE" id="PS01081">
    <property type="entry name" value="HTH_TETR_1"/>
    <property type="match status" value="1"/>
</dbReference>
<feature type="domain" description="HTH tetR-type" evidence="3">
    <location>
        <begin position="9"/>
        <end position="69"/>
    </location>
</feature>
<comment type="caution">
    <text evidence="4">The sequence shown here is derived from an EMBL/GenBank/DDBJ whole genome shotgun (WGS) entry which is preliminary data.</text>
</comment>
<evidence type="ECO:0000256" key="1">
    <source>
        <dbReference type="ARBA" id="ARBA00023125"/>
    </source>
</evidence>
<proteinExistence type="predicted"/>
<dbReference type="PANTHER" id="PTHR43479">
    <property type="entry name" value="ACREF/ENVCD OPERON REPRESSOR-RELATED"/>
    <property type="match status" value="1"/>
</dbReference>
<name>A0A5C8KDI2_9BACT</name>
<feature type="DNA-binding region" description="H-T-H motif" evidence="2">
    <location>
        <begin position="32"/>
        <end position="51"/>
    </location>
</feature>
<keyword evidence="1 2" id="KW-0238">DNA-binding</keyword>
<gene>
    <name evidence="4" type="ORF">FVR03_03055</name>
</gene>
<dbReference type="InterPro" id="IPR050624">
    <property type="entry name" value="HTH-type_Tx_Regulator"/>
</dbReference>
<dbReference type="GO" id="GO:0003677">
    <property type="term" value="F:DNA binding"/>
    <property type="evidence" value="ECO:0007669"/>
    <property type="project" value="UniProtKB-UniRule"/>
</dbReference>
<evidence type="ECO:0000313" key="4">
    <source>
        <dbReference type="EMBL" id="TXK51927.1"/>
    </source>
</evidence>
<accession>A0A5C8KDI2</accession>
<dbReference type="InterPro" id="IPR023772">
    <property type="entry name" value="DNA-bd_HTH_TetR-type_CS"/>
</dbReference>
<sequence length="185" mass="21201">MSKFQLKRDQSIQVILETAMRLFSEKGFEATSIRNISLEAEISLGLMYNYFESKEELMLEILKRGSVIVKEAFAELLKEPAPHSAIEQYVRHTVKFLKANKAFCKLLQTVHLQSDEGRQVQSEIKKESAAAEEKVRHHLINSGIPFPELEAKLLFASIDGMVQHYLANDNYPIDDVATLLLMKYR</sequence>
<evidence type="ECO:0000313" key="5">
    <source>
        <dbReference type="Proteomes" id="UP000321926"/>
    </source>
</evidence>
<evidence type="ECO:0000256" key="2">
    <source>
        <dbReference type="PROSITE-ProRule" id="PRU00335"/>
    </source>
</evidence>
<dbReference type="InterPro" id="IPR001647">
    <property type="entry name" value="HTH_TetR"/>
</dbReference>
<dbReference type="OrthoDB" id="9789566at2"/>
<dbReference type="SUPFAM" id="SSF46689">
    <property type="entry name" value="Homeodomain-like"/>
    <property type="match status" value="1"/>
</dbReference>
<reference evidence="4 5" key="1">
    <citation type="submission" date="2019-08" db="EMBL/GenBank/DDBJ databases">
        <authorList>
            <person name="Shi S."/>
        </authorList>
    </citation>
    <scope>NUCLEOTIDE SEQUENCE [LARGE SCALE GENOMIC DNA]</scope>
    <source>
        <strain evidence="4 5">GY10130</strain>
    </source>
</reference>
<evidence type="ECO:0000259" key="3">
    <source>
        <dbReference type="PROSITE" id="PS50977"/>
    </source>
</evidence>
<dbReference type="InterPro" id="IPR009057">
    <property type="entry name" value="Homeodomain-like_sf"/>
</dbReference>
<dbReference type="PROSITE" id="PS50977">
    <property type="entry name" value="HTH_TETR_2"/>
    <property type="match status" value="1"/>
</dbReference>
<dbReference type="Proteomes" id="UP000321926">
    <property type="component" value="Unassembled WGS sequence"/>
</dbReference>